<protein>
    <submittedName>
        <fullName evidence="1">Uncharacterized protein</fullName>
    </submittedName>
</protein>
<dbReference type="Proteomes" id="UP000500857">
    <property type="component" value="Chromosome"/>
</dbReference>
<proteinExistence type="predicted"/>
<keyword evidence="2" id="KW-1185">Reference proteome</keyword>
<dbReference type="KEGG" id="oxy:HCG48_09100"/>
<evidence type="ECO:0000313" key="1">
    <source>
        <dbReference type="EMBL" id="QIZ70718.1"/>
    </source>
</evidence>
<organism evidence="1 2">
    <name type="scientific">Oxynema aestuarii AP17</name>
    <dbReference type="NCBI Taxonomy" id="2064643"/>
    <lineage>
        <taxon>Bacteria</taxon>
        <taxon>Bacillati</taxon>
        <taxon>Cyanobacteriota</taxon>
        <taxon>Cyanophyceae</taxon>
        <taxon>Oscillatoriophycideae</taxon>
        <taxon>Oscillatoriales</taxon>
        <taxon>Oscillatoriaceae</taxon>
        <taxon>Oxynema</taxon>
        <taxon>Oxynema aestuarii</taxon>
    </lineage>
</organism>
<evidence type="ECO:0000313" key="2">
    <source>
        <dbReference type="Proteomes" id="UP000500857"/>
    </source>
</evidence>
<dbReference type="EMBL" id="CP051167">
    <property type="protein sequence ID" value="QIZ70718.1"/>
    <property type="molecule type" value="Genomic_DNA"/>
</dbReference>
<dbReference type="AlphaFoldDB" id="A0A6H1TVT9"/>
<reference evidence="1 2" key="1">
    <citation type="submission" date="2020-04" db="EMBL/GenBank/DDBJ databases">
        <authorList>
            <person name="Basu S."/>
            <person name="Maruthanayagam V."/>
            <person name="Chakraborty S."/>
            <person name="Pramanik A."/>
            <person name="Mukherjee J."/>
            <person name="Brink B."/>
        </authorList>
    </citation>
    <scope>NUCLEOTIDE SEQUENCE [LARGE SCALE GENOMIC DNA]</scope>
    <source>
        <strain evidence="1 2">AP17</strain>
    </source>
</reference>
<dbReference type="RefSeq" id="WP_168568873.1">
    <property type="nucleotide sequence ID" value="NZ_CP051167.1"/>
</dbReference>
<accession>A0A6H1TVT9</accession>
<name>A0A6H1TVT9_9CYAN</name>
<sequence length="127" mass="15037">MKPKLKDMEAWRQAELLMQPTLLRVLDNIRKQIEQSTWEGTYEEVETPIPGYQLCLHKQEQQVRVQVWELCYRVCFRDYIESHTPAETVEVEIDTDLLDENGEVDWTQLEEKTVKVIDDLFANLPNA</sequence>
<gene>
    <name evidence="1" type="ORF">HCG48_09100</name>
</gene>